<dbReference type="Pfam" id="PF00326">
    <property type="entry name" value="Peptidase_S9"/>
    <property type="match status" value="1"/>
</dbReference>
<dbReference type="SUPFAM" id="SSF53474">
    <property type="entry name" value="alpha/beta-Hydrolases"/>
    <property type="match status" value="1"/>
</dbReference>
<dbReference type="InterPro" id="IPR029058">
    <property type="entry name" value="AB_hydrolase_fold"/>
</dbReference>
<dbReference type="OrthoDB" id="255603at2"/>
<dbReference type="PANTHER" id="PTHR12277:SF81">
    <property type="entry name" value="PROTEIN ABHD13"/>
    <property type="match status" value="1"/>
</dbReference>
<dbReference type="KEGG" id="aym:YM304_30260"/>
<dbReference type="PANTHER" id="PTHR12277">
    <property type="entry name" value="ALPHA/BETA HYDROLASE DOMAIN-CONTAINING PROTEIN"/>
    <property type="match status" value="1"/>
</dbReference>
<keyword evidence="3" id="KW-1185">Reference proteome</keyword>
<dbReference type="Gene3D" id="3.40.50.1820">
    <property type="entry name" value="alpha/beta hydrolase"/>
    <property type="match status" value="1"/>
</dbReference>
<evidence type="ECO:0000259" key="1">
    <source>
        <dbReference type="Pfam" id="PF00326"/>
    </source>
</evidence>
<dbReference type="EMBL" id="AP012057">
    <property type="protein sequence ID" value="BAN03340.1"/>
    <property type="molecule type" value="Genomic_DNA"/>
</dbReference>
<protein>
    <recommendedName>
        <fullName evidence="1">Peptidase S9 prolyl oligopeptidase catalytic domain-containing protein</fullName>
    </recommendedName>
</protein>
<accession>A0A6C7EAD0</accession>
<dbReference type="Proteomes" id="UP000011863">
    <property type="component" value="Chromosome"/>
</dbReference>
<proteinExistence type="predicted"/>
<gene>
    <name evidence="2" type="ORF">YM304_30260</name>
</gene>
<evidence type="ECO:0000313" key="2">
    <source>
        <dbReference type="EMBL" id="BAN03340.1"/>
    </source>
</evidence>
<dbReference type="GO" id="GO:0006508">
    <property type="term" value="P:proteolysis"/>
    <property type="evidence" value="ECO:0007669"/>
    <property type="project" value="InterPro"/>
</dbReference>
<dbReference type="InterPro" id="IPR001375">
    <property type="entry name" value="Peptidase_S9_cat"/>
</dbReference>
<dbReference type="AlphaFoldDB" id="A0A6C7EAD0"/>
<feature type="domain" description="Peptidase S9 prolyl oligopeptidase catalytic" evidence="1">
    <location>
        <begin position="173"/>
        <end position="248"/>
    </location>
</feature>
<name>A0A6C7EAD0_ILUCY</name>
<organism evidence="2 3">
    <name type="scientific">Ilumatobacter coccineus (strain NBRC 103263 / KCTC 29153 / YM16-304)</name>
    <dbReference type="NCBI Taxonomy" id="1313172"/>
    <lineage>
        <taxon>Bacteria</taxon>
        <taxon>Bacillati</taxon>
        <taxon>Actinomycetota</taxon>
        <taxon>Acidimicrobiia</taxon>
        <taxon>Acidimicrobiales</taxon>
        <taxon>Ilumatobacteraceae</taxon>
        <taxon>Ilumatobacter</taxon>
    </lineage>
</organism>
<reference evidence="2 3" key="1">
    <citation type="journal article" date="2013" name="Int. J. Syst. Evol. Microbiol.">
        <title>Ilumatobacter nonamiense sp. nov. and Ilumatobacter coccineum sp. nov., isolated from seashore sand.</title>
        <authorList>
            <person name="Matsumoto A."/>
            <person name="Kasai H."/>
            <person name="Matsuo Y."/>
            <person name="Shizuri Y."/>
            <person name="Ichikawa N."/>
            <person name="Fujita N."/>
            <person name="Omura S."/>
            <person name="Takahashi Y."/>
        </authorList>
    </citation>
    <scope>NUCLEOTIDE SEQUENCE [LARGE SCALE GENOMIC DNA]</scope>
    <source>
        <strain evidence="3">NBRC 103263 / KCTC 29153 / YM16-304</strain>
    </source>
</reference>
<sequence length="268" mass="29092">MPGMDETFVSSGLKLACHLGKPPGEVSAGPGVILCHGFPIASLDAERSGGTFPQLMDRVANSLGCVTMTFNFRGCGQSEGDFSLQGWVDDLRHAISHLIRTSGCDGVILVGANTGGSIAICVGADDPRVVAVGLLSPRADFDDWAEHPRRFLEHAREVGAIHDRKFPPSVDEWTREFRRFRPVASARRFAPRPMLVMHGDEDDSVPVTESRQLVNAHGDAELSLLQGAGHRLRHDPRAVAILMGWLDRMRSVERHPSADAGSRNTADD</sequence>
<evidence type="ECO:0000313" key="3">
    <source>
        <dbReference type="Proteomes" id="UP000011863"/>
    </source>
</evidence>
<dbReference type="GO" id="GO:0008236">
    <property type="term" value="F:serine-type peptidase activity"/>
    <property type="evidence" value="ECO:0007669"/>
    <property type="project" value="InterPro"/>
</dbReference>